<dbReference type="Proteomes" id="UP001272716">
    <property type="component" value="Unassembled WGS sequence"/>
</dbReference>
<evidence type="ECO:0000313" key="3">
    <source>
        <dbReference type="Proteomes" id="UP001272716"/>
    </source>
</evidence>
<organism evidence="2 3">
    <name type="scientific">Bacillus thuringiensis serovar toumanoffi</name>
    <dbReference type="NCBI Taxonomy" id="180862"/>
    <lineage>
        <taxon>Bacteria</taxon>
        <taxon>Bacillati</taxon>
        <taxon>Bacillota</taxon>
        <taxon>Bacilli</taxon>
        <taxon>Bacillales</taxon>
        <taxon>Bacillaceae</taxon>
        <taxon>Bacillus</taxon>
        <taxon>Bacillus cereus group</taxon>
    </lineage>
</organism>
<feature type="domain" description="VOC" evidence="1">
    <location>
        <begin position="7"/>
        <end position="35"/>
    </location>
</feature>
<name>A0ABD5I4B6_BACTU</name>
<dbReference type="InterPro" id="IPR052537">
    <property type="entry name" value="Extradiol_RC_dioxygenase"/>
</dbReference>
<dbReference type="AlphaFoldDB" id="A0ABD5I4B6"/>
<dbReference type="InterPro" id="IPR004360">
    <property type="entry name" value="Glyas_Fos-R_dOase_dom"/>
</dbReference>
<reference evidence="2 3" key="1">
    <citation type="submission" date="2023-10" db="EMBL/GenBank/DDBJ databases">
        <title>Draft Genome Sequence of Bacillus thuringiensis serovar. toumanoffi 4059: Identification of a Novel Cry Protein Candidate.</title>
        <authorList>
            <person name="Murdoch R.W."/>
            <person name="Gemler B."/>
            <person name="Heater B.S."/>
        </authorList>
    </citation>
    <scope>NUCLEOTIDE SEQUENCE [LARGE SCALE GENOMIC DNA]</scope>
    <source>
        <strain evidence="2 3">4059</strain>
    </source>
</reference>
<dbReference type="InterPro" id="IPR029068">
    <property type="entry name" value="Glyas_Bleomycin-R_OHBP_Dase"/>
</dbReference>
<evidence type="ECO:0000259" key="1">
    <source>
        <dbReference type="PROSITE" id="PS51819"/>
    </source>
</evidence>
<proteinExistence type="predicted"/>
<evidence type="ECO:0000313" key="2">
    <source>
        <dbReference type="EMBL" id="MDW9211790.1"/>
    </source>
</evidence>
<sequence>MEKKTMGIHHITAIVGHPQENVDFYAGVLGLRLVK</sequence>
<dbReference type="SUPFAM" id="SSF54593">
    <property type="entry name" value="Glyoxalase/Bleomycin resistance protein/Dihydroxybiphenyl dioxygenase"/>
    <property type="match status" value="1"/>
</dbReference>
<dbReference type="InterPro" id="IPR037523">
    <property type="entry name" value="VOC_core"/>
</dbReference>
<comment type="caution">
    <text evidence="2">The sequence shown here is derived from an EMBL/GenBank/DDBJ whole genome shotgun (WGS) entry which is preliminary data.</text>
</comment>
<dbReference type="PANTHER" id="PTHR36110:SF2">
    <property type="entry name" value="RING-CLEAVING DIOXYGENASE MHQE-RELATED"/>
    <property type="match status" value="1"/>
</dbReference>
<accession>A0ABD5I4B6</accession>
<dbReference type="PROSITE" id="PS51819">
    <property type="entry name" value="VOC"/>
    <property type="match status" value="1"/>
</dbReference>
<dbReference type="Pfam" id="PF00903">
    <property type="entry name" value="Glyoxalase"/>
    <property type="match status" value="1"/>
</dbReference>
<protein>
    <recommendedName>
        <fullName evidence="1">VOC domain-containing protein</fullName>
    </recommendedName>
</protein>
<dbReference type="PANTHER" id="PTHR36110">
    <property type="entry name" value="RING-CLEAVING DIOXYGENASE MHQE-RELATED"/>
    <property type="match status" value="1"/>
</dbReference>
<gene>
    <name evidence="2" type="ORF">BTTOUR_23895</name>
</gene>
<dbReference type="EMBL" id="JAWQCK010000007">
    <property type="protein sequence ID" value="MDW9211790.1"/>
    <property type="molecule type" value="Genomic_DNA"/>
</dbReference>
<dbReference type="Gene3D" id="3.10.180.10">
    <property type="entry name" value="2,3-Dihydroxybiphenyl 1,2-Dioxygenase, domain 1"/>
    <property type="match status" value="1"/>
</dbReference>